<name>A0A840RBR8_9NEIS</name>
<keyword evidence="4 6" id="KW-0456">Lyase</keyword>
<dbReference type="RefSeq" id="WP_184097349.1">
    <property type="nucleotide sequence ID" value="NZ_JACHHN010000001.1"/>
</dbReference>
<evidence type="ECO:0000256" key="1">
    <source>
        <dbReference type="ARBA" id="ARBA00004761"/>
    </source>
</evidence>
<protein>
    <submittedName>
        <fullName evidence="6">2-dehydro-3-deoxyphosphogalactonate aldolase</fullName>
        <ecNumber evidence="6">4.1.2.21</ecNumber>
    </submittedName>
</protein>
<dbReference type="NCBIfam" id="NF006600">
    <property type="entry name" value="PRK09140.1"/>
    <property type="match status" value="1"/>
</dbReference>
<dbReference type="Gene3D" id="3.20.20.70">
    <property type="entry name" value="Aldolase class I"/>
    <property type="match status" value="1"/>
</dbReference>
<comment type="caution">
    <text evidence="6">The sequence shown here is derived from an EMBL/GenBank/DDBJ whole genome shotgun (WGS) entry which is preliminary data.</text>
</comment>
<evidence type="ECO:0000256" key="5">
    <source>
        <dbReference type="ARBA" id="ARBA00023277"/>
    </source>
</evidence>
<comment type="pathway">
    <text evidence="1">Carbohydrate acid metabolism.</text>
</comment>
<comment type="subunit">
    <text evidence="3">Homotrimer.</text>
</comment>
<accession>A0A840RBR8</accession>
<dbReference type="AlphaFoldDB" id="A0A840RBR8"/>
<keyword evidence="7" id="KW-1185">Reference proteome</keyword>
<dbReference type="Proteomes" id="UP000543030">
    <property type="component" value="Unassembled WGS sequence"/>
</dbReference>
<evidence type="ECO:0000313" key="6">
    <source>
        <dbReference type="EMBL" id="MBB5189876.1"/>
    </source>
</evidence>
<dbReference type="PANTHER" id="PTHR30246">
    <property type="entry name" value="2-KETO-3-DEOXY-6-PHOSPHOGLUCONATE ALDOLASE"/>
    <property type="match status" value="1"/>
</dbReference>
<dbReference type="Pfam" id="PF01081">
    <property type="entry name" value="Aldolase"/>
    <property type="match status" value="1"/>
</dbReference>
<proteinExistence type="inferred from homology"/>
<keyword evidence="5" id="KW-0119">Carbohydrate metabolism</keyword>
<evidence type="ECO:0000256" key="3">
    <source>
        <dbReference type="ARBA" id="ARBA00011233"/>
    </source>
</evidence>
<dbReference type="CDD" id="cd00452">
    <property type="entry name" value="KDPG_aldolase"/>
    <property type="match status" value="1"/>
</dbReference>
<dbReference type="SUPFAM" id="SSF51569">
    <property type="entry name" value="Aldolase"/>
    <property type="match status" value="1"/>
</dbReference>
<dbReference type="PANTHER" id="PTHR30246:SF1">
    <property type="entry name" value="2-DEHYDRO-3-DEOXY-6-PHOSPHOGALACTONATE ALDOLASE-RELATED"/>
    <property type="match status" value="1"/>
</dbReference>
<gene>
    <name evidence="6" type="ORF">HNQ50_000586</name>
</gene>
<evidence type="ECO:0000256" key="4">
    <source>
        <dbReference type="ARBA" id="ARBA00023239"/>
    </source>
</evidence>
<sequence length="215" mass="22605">MNHQDFFTRIQQTTVPLVAILRGITPAEARAVARLLVETGYRYLEVPLNSPQPFESIAIMAEEAGREACVGAGTVTTEEQVHKVVAAGGQLIVSPNADPAVIRLSAQLGLTSLPGVVTPSEAFAALQAGASGLKLFPAEMISPATVKALRAVLPPQAVLLPVGGIHADPDQMRQYLRCGAQGFGLGSGLYQPGISLATLHERATMYRDAIIAARS</sequence>
<dbReference type="InterPro" id="IPR000887">
    <property type="entry name" value="Aldlse_KDPG_KHG"/>
</dbReference>
<organism evidence="6 7">
    <name type="scientific">Silvimonas terrae</name>
    <dbReference type="NCBI Taxonomy" id="300266"/>
    <lineage>
        <taxon>Bacteria</taxon>
        <taxon>Pseudomonadati</taxon>
        <taxon>Pseudomonadota</taxon>
        <taxon>Betaproteobacteria</taxon>
        <taxon>Neisseriales</taxon>
        <taxon>Chitinibacteraceae</taxon>
        <taxon>Silvimonas</taxon>
    </lineage>
</organism>
<dbReference type="InterPro" id="IPR013785">
    <property type="entry name" value="Aldolase_TIM"/>
</dbReference>
<reference evidence="6 7" key="1">
    <citation type="submission" date="2020-08" db="EMBL/GenBank/DDBJ databases">
        <title>Genomic Encyclopedia of Type Strains, Phase IV (KMG-IV): sequencing the most valuable type-strain genomes for metagenomic binning, comparative biology and taxonomic classification.</title>
        <authorList>
            <person name="Goeker M."/>
        </authorList>
    </citation>
    <scope>NUCLEOTIDE SEQUENCE [LARGE SCALE GENOMIC DNA]</scope>
    <source>
        <strain evidence="6 7">DSM 18233</strain>
    </source>
</reference>
<dbReference type="EC" id="4.1.2.21" evidence="6"/>
<evidence type="ECO:0000256" key="2">
    <source>
        <dbReference type="ARBA" id="ARBA00006906"/>
    </source>
</evidence>
<comment type="similarity">
    <text evidence="2">Belongs to the KHG/KDPG aldolase family.</text>
</comment>
<dbReference type="GO" id="GO:0008674">
    <property type="term" value="F:2-dehydro-3-deoxy-6-phosphogalactonate aldolase activity"/>
    <property type="evidence" value="ECO:0007669"/>
    <property type="project" value="UniProtKB-EC"/>
</dbReference>
<evidence type="ECO:0000313" key="7">
    <source>
        <dbReference type="Proteomes" id="UP000543030"/>
    </source>
</evidence>
<dbReference type="EMBL" id="JACHHN010000001">
    <property type="protein sequence ID" value="MBB5189876.1"/>
    <property type="molecule type" value="Genomic_DNA"/>
</dbReference>